<evidence type="ECO:0000313" key="2">
    <source>
        <dbReference type="EMBL" id="KEY64691.1"/>
    </source>
</evidence>
<dbReference type="PANTHER" id="PTHR45763">
    <property type="entry name" value="HYDROLASE, ALPHA/BETA FOLD FAMILY PROTEIN, EXPRESSED-RELATED"/>
    <property type="match status" value="1"/>
</dbReference>
<dbReference type="SUPFAM" id="SSF53474">
    <property type="entry name" value="alpha/beta-Hydrolases"/>
    <property type="match status" value="1"/>
</dbReference>
<dbReference type="Proteomes" id="UP000028045">
    <property type="component" value="Unassembled WGS sequence"/>
</dbReference>
<organism evidence="2 3">
    <name type="scientific">Stachybotrys chartarum (strain CBS 109288 / IBT 7711)</name>
    <name type="common">Toxic black mold</name>
    <name type="synonym">Stilbospora chartarum</name>
    <dbReference type="NCBI Taxonomy" id="1280523"/>
    <lineage>
        <taxon>Eukaryota</taxon>
        <taxon>Fungi</taxon>
        <taxon>Dikarya</taxon>
        <taxon>Ascomycota</taxon>
        <taxon>Pezizomycotina</taxon>
        <taxon>Sordariomycetes</taxon>
        <taxon>Hypocreomycetidae</taxon>
        <taxon>Hypocreales</taxon>
        <taxon>Stachybotryaceae</taxon>
        <taxon>Stachybotrys</taxon>
    </lineage>
</organism>
<name>A0A084AHB2_STACB</name>
<gene>
    <name evidence="2" type="ORF">S7711_02890</name>
</gene>
<sequence length="671" mass="75709">MSRMSNRRTTRLEDMAYCLFGIFNLNMPLLCGEGTNAFIRLQEEIIRTSNDMSIFCWSWIPDAVPFGWNSMLAPTPAAFRSSVISVPEATFEHHTSTYTIANAGLKINLRTTSTAKYFLAFVDVFTNYKGLVFGRAIPLRHGSKGDLYSWRSWPSQLINVSIIPYKTQHQNFYQDRMWSEERIEFPVAILLVFKQSEKVVLTHDVIHVGGRWDHNEGLFFLENQSGTDISRGILGLGIKGSKGLDRLYDDLRFNIFFAVSKSSAGKHVIHIRILHLPTLDEMSRWPQFKQEWNMDKMNELTDSVMEESGLSALPRIFAFNLGLGVRIVPGYEEESFYDGKWWVFWVRVIRFHCFVRISQSYILVTIMAEDLSIKLPDGRTLSYTTFGAKLDSSASQKVVFYFHGFPGTHNEGRPVHEAAAKRGIVVIGITRPGFGDSSPQSKRTFLSFPPDVLYLANHLNVQNFAILGISGGGPYALACLLALPAERLRSVAVVSGMWPISFGTAGMMPHLRVMHNVARWAPSFVGWLVGYGLSGPAQDTEHPERFDELMSMGFKSWPTEDQEVIFNEGNIFAALSQSSREALKHGTKAFADEAGMFANRWDFSLEDIPTDGRLVLWHGAKDANVPIAMADQAAKLISDVEYNRYDNEGHLSLCSKHMDRILESLTRKYGA</sequence>
<keyword evidence="3" id="KW-1185">Reference proteome</keyword>
<dbReference type="Pfam" id="PF00561">
    <property type="entry name" value="Abhydrolase_1"/>
    <property type="match status" value="1"/>
</dbReference>
<evidence type="ECO:0000259" key="1">
    <source>
        <dbReference type="Pfam" id="PF00561"/>
    </source>
</evidence>
<protein>
    <recommendedName>
        <fullName evidence="1">AB hydrolase-1 domain-containing protein</fullName>
    </recommendedName>
</protein>
<proteinExistence type="predicted"/>
<dbReference type="OrthoDB" id="294702at2759"/>
<accession>A0A084AHB2</accession>
<evidence type="ECO:0000313" key="3">
    <source>
        <dbReference type="Proteomes" id="UP000028045"/>
    </source>
</evidence>
<dbReference type="AlphaFoldDB" id="A0A084AHB2"/>
<dbReference type="PANTHER" id="PTHR45763:SF46">
    <property type="entry name" value="AB HYDROLASE-1 DOMAIN-CONTAINING PROTEIN"/>
    <property type="match status" value="1"/>
</dbReference>
<dbReference type="Gene3D" id="3.40.50.1820">
    <property type="entry name" value="alpha/beta hydrolase"/>
    <property type="match status" value="1"/>
</dbReference>
<dbReference type="InterPro" id="IPR029058">
    <property type="entry name" value="AB_hydrolase_fold"/>
</dbReference>
<dbReference type="EMBL" id="KL648731">
    <property type="protein sequence ID" value="KEY64691.1"/>
    <property type="molecule type" value="Genomic_DNA"/>
</dbReference>
<feature type="domain" description="AB hydrolase-1" evidence="1">
    <location>
        <begin position="398"/>
        <end position="653"/>
    </location>
</feature>
<reference evidence="2 3" key="1">
    <citation type="journal article" date="2014" name="BMC Genomics">
        <title>Comparative genome sequencing reveals chemotype-specific gene clusters in the toxigenic black mold Stachybotrys.</title>
        <authorList>
            <person name="Semeiks J."/>
            <person name="Borek D."/>
            <person name="Otwinowski Z."/>
            <person name="Grishin N.V."/>
        </authorList>
    </citation>
    <scope>NUCLEOTIDE SEQUENCE [LARGE SCALE GENOMIC DNA]</scope>
    <source>
        <strain evidence="3">CBS 109288 / IBT 7711</strain>
    </source>
</reference>
<dbReference type="HOGENOM" id="CLU_409490_0_0_1"/>
<dbReference type="InterPro" id="IPR000073">
    <property type="entry name" value="AB_hydrolase_1"/>
</dbReference>